<feature type="compositionally biased region" description="Basic residues" evidence="1">
    <location>
        <begin position="1"/>
        <end position="12"/>
    </location>
</feature>
<dbReference type="Proteomes" id="UP001177744">
    <property type="component" value="Unassembled WGS sequence"/>
</dbReference>
<protein>
    <submittedName>
        <fullName evidence="2">Uncharacterized protein</fullName>
    </submittedName>
</protein>
<reference evidence="2" key="1">
    <citation type="submission" date="2023-06" db="EMBL/GenBank/DDBJ databases">
        <title>Reference genome for the Northern bat (Eptesicus nilssonii), a most northern bat species.</title>
        <authorList>
            <person name="Laine V.N."/>
            <person name="Pulliainen A.T."/>
            <person name="Lilley T.M."/>
        </authorList>
    </citation>
    <scope>NUCLEOTIDE SEQUENCE</scope>
    <source>
        <strain evidence="2">BLF_Eptnil</strain>
        <tissue evidence="2">Kidney</tissue>
    </source>
</reference>
<accession>A0AA40IB70</accession>
<evidence type="ECO:0000256" key="1">
    <source>
        <dbReference type="SAM" id="MobiDB-lite"/>
    </source>
</evidence>
<dbReference type="AlphaFoldDB" id="A0AA40IB70"/>
<sequence>MAAARPGRRRSALPRPLRASGQHTLTGVEQLGRELAAPEATSVLQHSHGADAELAPPLVTRAQHPAGQIGYPGHPESRPLRLPLAQSSSENLRSSLLYCYLTASPPALCQKPQP</sequence>
<evidence type="ECO:0000313" key="3">
    <source>
        <dbReference type="Proteomes" id="UP001177744"/>
    </source>
</evidence>
<keyword evidence="3" id="KW-1185">Reference proteome</keyword>
<evidence type="ECO:0000313" key="2">
    <source>
        <dbReference type="EMBL" id="KAK1346403.1"/>
    </source>
</evidence>
<feature type="region of interest" description="Disordered" evidence="1">
    <location>
        <begin position="1"/>
        <end position="23"/>
    </location>
</feature>
<feature type="region of interest" description="Disordered" evidence="1">
    <location>
        <begin position="64"/>
        <end position="86"/>
    </location>
</feature>
<organism evidence="2 3">
    <name type="scientific">Cnephaeus nilssonii</name>
    <name type="common">Northern bat</name>
    <name type="synonym">Eptesicus nilssonii</name>
    <dbReference type="NCBI Taxonomy" id="3371016"/>
    <lineage>
        <taxon>Eukaryota</taxon>
        <taxon>Metazoa</taxon>
        <taxon>Chordata</taxon>
        <taxon>Craniata</taxon>
        <taxon>Vertebrata</taxon>
        <taxon>Euteleostomi</taxon>
        <taxon>Mammalia</taxon>
        <taxon>Eutheria</taxon>
        <taxon>Laurasiatheria</taxon>
        <taxon>Chiroptera</taxon>
        <taxon>Yangochiroptera</taxon>
        <taxon>Vespertilionidae</taxon>
        <taxon>Cnephaeus</taxon>
    </lineage>
</organism>
<gene>
    <name evidence="2" type="ORF">QTO34_000259</name>
</gene>
<feature type="region of interest" description="Disordered" evidence="1">
    <location>
        <begin position="39"/>
        <end position="58"/>
    </location>
</feature>
<dbReference type="EMBL" id="JAULJE010000001">
    <property type="protein sequence ID" value="KAK1346403.1"/>
    <property type="molecule type" value="Genomic_DNA"/>
</dbReference>
<proteinExistence type="predicted"/>
<comment type="caution">
    <text evidence="2">The sequence shown here is derived from an EMBL/GenBank/DDBJ whole genome shotgun (WGS) entry which is preliminary data.</text>
</comment>
<name>A0AA40IB70_CNENI</name>